<protein>
    <submittedName>
        <fullName evidence="2">Uncharacterized protein</fullName>
    </submittedName>
</protein>
<feature type="compositionally biased region" description="Polar residues" evidence="1">
    <location>
        <begin position="208"/>
        <end position="224"/>
    </location>
</feature>
<comment type="caution">
    <text evidence="2">The sequence shown here is derived from an EMBL/GenBank/DDBJ whole genome shotgun (WGS) entry which is preliminary data.</text>
</comment>
<name>A0A645E1X0_9ZZZZ</name>
<proteinExistence type="predicted"/>
<accession>A0A645E1X0</accession>
<evidence type="ECO:0000256" key="1">
    <source>
        <dbReference type="SAM" id="MobiDB-lite"/>
    </source>
</evidence>
<organism evidence="2">
    <name type="scientific">bioreactor metagenome</name>
    <dbReference type="NCBI Taxonomy" id="1076179"/>
    <lineage>
        <taxon>unclassified sequences</taxon>
        <taxon>metagenomes</taxon>
        <taxon>ecological metagenomes</taxon>
    </lineage>
</organism>
<feature type="region of interest" description="Disordered" evidence="1">
    <location>
        <begin position="109"/>
        <end position="142"/>
    </location>
</feature>
<dbReference type="EMBL" id="VSSQ01042026">
    <property type="protein sequence ID" value="MPM95549.1"/>
    <property type="molecule type" value="Genomic_DNA"/>
</dbReference>
<gene>
    <name evidence="2" type="ORF">SDC9_142704</name>
</gene>
<reference evidence="2" key="1">
    <citation type="submission" date="2019-08" db="EMBL/GenBank/DDBJ databases">
        <authorList>
            <person name="Kucharzyk K."/>
            <person name="Murdoch R.W."/>
            <person name="Higgins S."/>
            <person name="Loffler F."/>
        </authorList>
    </citation>
    <scope>NUCLEOTIDE SEQUENCE</scope>
</reference>
<dbReference type="AlphaFoldDB" id="A0A645E1X0"/>
<feature type="region of interest" description="Disordered" evidence="1">
    <location>
        <begin position="202"/>
        <end position="224"/>
    </location>
</feature>
<evidence type="ECO:0000313" key="2">
    <source>
        <dbReference type="EMBL" id="MPM95549.1"/>
    </source>
</evidence>
<sequence>MTAARAARQTAITVPWPVSEVHAAATISWVCRPISRNTAFSSRNCRVCQLIRAERRASAVCSRWARCPSTIPATTTASTPEPCRSSVRAYAVNGTRNDRPTVIAAFCSRRKNSPASRATPRPIATASTTARPKSSATAPAERAAVRASVAERRLTRAVASLTRDSPSRMVTTRRGRPTWRATAVAATASGGATTAPIANAAAHGTPSIGRTTRATPTMVNNTSPIDSQPIEVMLDLKSASGVLTAAA</sequence>